<comment type="caution">
    <text evidence="1">The sequence shown here is derived from an EMBL/GenBank/DDBJ whole genome shotgun (WGS) entry which is preliminary data.</text>
</comment>
<name>A0A7J9MBI9_GOSSC</name>
<sequence>MCRATPPNKAKIEGFPSLLQSWAQFCFPFLRHRVNHPYTFSFITRLR</sequence>
<organism evidence="1 2">
    <name type="scientific">Gossypium schwendimanii</name>
    <name type="common">Cotton</name>
    <dbReference type="NCBI Taxonomy" id="34291"/>
    <lineage>
        <taxon>Eukaryota</taxon>
        <taxon>Viridiplantae</taxon>
        <taxon>Streptophyta</taxon>
        <taxon>Embryophyta</taxon>
        <taxon>Tracheophyta</taxon>
        <taxon>Spermatophyta</taxon>
        <taxon>Magnoliopsida</taxon>
        <taxon>eudicotyledons</taxon>
        <taxon>Gunneridae</taxon>
        <taxon>Pentapetalae</taxon>
        <taxon>rosids</taxon>
        <taxon>malvids</taxon>
        <taxon>Malvales</taxon>
        <taxon>Malvaceae</taxon>
        <taxon>Malvoideae</taxon>
        <taxon>Gossypium</taxon>
    </lineage>
</organism>
<keyword evidence="2" id="KW-1185">Reference proteome</keyword>
<dbReference type="OrthoDB" id="1421598at2759"/>
<dbReference type="Proteomes" id="UP000593576">
    <property type="component" value="Unassembled WGS sequence"/>
</dbReference>
<reference evidence="1 2" key="1">
    <citation type="journal article" date="2019" name="Genome Biol. Evol.">
        <title>Insights into the evolution of the New World diploid cottons (Gossypium, subgenus Houzingenia) based on genome sequencing.</title>
        <authorList>
            <person name="Grover C.E."/>
            <person name="Arick M.A. 2nd"/>
            <person name="Thrash A."/>
            <person name="Conover J.L."/>
            <person name="Sanders W.S."/>
            <person name="Peterson D.G."/>
            <person name="Frelichowski J.E."/>
            <person name="Scheffler J.A."/>
            <person name="Scheffler B.E."/>
            <person name="Wendel J.F."/>
        </authorList>
    </citation>
    <scope>NUCLEOTIDE SEQUENCE [LARGE SCALE GENOMIC DNA]</scope>
    <source>
        <strain evidence="1">1</strain>
        <tissue evidence="1">Leaf</tissue>
    </source>
</reference>
<dbReference type="EMBL" id="JABFAF010000010">
    <property type="protein sequence ID" value="MBA0868361.1"/>
    <property type="molecule type" value="Genomic_DNA"/>
</dbReference>
<accession>A0A7J9MBI9</accession>
<proteinExistence type="predicted"/>
<dbReference type="AlphaFoldDB" id="A0A7J9MBI9"/>
<evidence type="ECO:0000313" key="1">
    <source>
        <dbReference type="EMBL" id="MBA0868361.1"/>
    </source>
</evidence>
<evidence type="ECO:0000313" key="2">
    <source>
        <dbReference type="Proteomes" id="UP000593576"/>
    </source>
</evidence>
<protein>
    <submittedName>
        <fullName evidence="1">Uncharacterized protein</fullName>
    </submittedName>
</protein>
<gene>
    <name evidence="1" type="ORF">Goshw_012328</name>
</gene>